<keyword evidence="3" id="KW-0813">Transport</keyword>
<keyword evidence="6 8" id="KW-1133">Transmembrane helix</keyword>
<accession>A0A2H1E9I9</accession>
<feature type="transmembrane region" description="Helical" evidence="8">
    <location>
        <begin position="234"/>
        <end position="261"/>
    </location>
</feature>
<evidence type="ECO:0000256" key="8">
    <source>
        <dbReference type="SAM" id="Phobius"/>
    </source>
</evidence>
<dbReference type="PANTHER" id="PTHR21716:SF53">
    <property type="entry name" value="PERMEASE PERM-RELATED"/>
    <property type="match status" value="1"/>
</dbReference>
<feature type="transmembrane region" description="Helical" evidence="8">
    <location>
        <begin position="9"/>
        <end position="28"/>
    </location>
</feature>
<proteinExistence type="inferred from homology"/>
<evidence type="ECO:0000256" key="6">
    <source>
        <dbReference type="ARBA" id="ARBA00022989"/>
    </source>
</evidence>
<dbReference type="KEGG" id="tmar:MARIT_1625"/>
<evidence type="ECO:0000256" key="5">
    <source>
        <dbReference type="ARBA" id="ARBA00022692"/>
    </source>
</evidence>
<feature type="transmembrane region" description="Helical" evidence="8">
    <location>
        <begin position="206"/>
        <end position="228"/>
    </location>
</feature>
<dbReference type="PANTHER" id="PTHR21716">
    <property type="entry name" value="TRANSMEMBRANE PROTEIN"/>
    <property type="match status" value="1"/>
</dbReference>
<dbReference type="STRING" id="1349785.GCA_000509405_00607"/>
<sequence length="360" mass="39933">MTSRNISNGILRALAIITGVFTLLYFLYTIQSVIIYIIIAAVVSLIARPIVLFLQRKLKFPNTLSVVVAMILMVNFIFGLISMFIPLITKQGESLSLLHIDKLQADVQDVFNQVDAYFASKGIDILGELKNIDIFSQVKAIPNLLNYVVGTVGSLSVGLFSVLFISFFFMKDSQLLKNAVMTIIPNKTEGRFSKSLEKINDLLSRYFIGLITQITILFILYTVILLVFGISNAIVIAFLCALLNLIPYIGPLIGAVIMFTLSMTSNLGLDFQTEILPTTSYVMIGYLIAQLIDNFFSQPIIFSKTTKSHPLEIFLIIIIGGLLFGITGMITAVPMYTALKVILKEFLANNKIVKSLTKNI</sequence>
<evidence type="ECO:0008006" key="11">
    <source>
        <dbReference type="Google" id="ProtNLM"/>
    </source>
</evidence>
<dbReference type="RefSeq" id="WP_024742050.1">
    <property type="nucleotide sequence ID" value="NZ_BAUG01000045.1"/>
</dbReference>
<dbReference type="GO" id="GO:0005886">
    <property type="term" value="C:plasma membrane"/>
    <property type="evidence" value="ECO:0007669"/>
    <property type="project" value="UniProtKB-SubCell"/>
</dbReference>
<keyword evidence="7 8" id="KW-0472">Membrane</keyword>
<evidence type="ECO:0000313" key="10">
    <source>
        <dbReference type="Proteomes" id="UP000231564"/>
    </source>
</evidence>
<comment type="subcellular location">
    <subcellularLocation>
        <location evidence="1">Cell membrane</location>
        <topology evidence="1">Multi-pass membrane protein</topology>
    </subcellularLocation>
</comment>
<evidence type="ECO:0000256" key="3">
    <source>
        <dbReference type="ARBA" id="ARBA00022448"/>
    </source>
</evidence>
<protein>
    <recommendedName>
        <fullName evidence="11">Permease</fullName>
    </recommendedName>
</protein>
<keyword evidence="5 8" id="KW-0812">Transmembrane</keyword>
<keyword evidence="10" id="KW-1185">Reference proteome</keyword>
<keyword evidence="4" id="KW-1003">Cell membrane</keyword>
<organism evidence="9 10">
    <name type="scientific">Tenacibaculum maritimum NCIMB 2154</name>
    <dbReference type="NCBI Taxonomy" id="1349785"/>
    <lineage>
        <taxon>Bacteria</taxon>
        <taxon>Pseudomonadati</taxon>
        <taxon>Bacteroidota</taxon>
        <taxon>Flavobacteriia</taxon>
        <taxon>Flavobacteriales</taxon>
        <taxon>Flavobacteriaceae</taxon>
        <taxon>Tenacibaculum</taxon>
    </lineage>
</organism>
<evidence type="ECO:0000256" key="4">
    <source>
        <dbReference type="ARBA" id="ARBA00022475"/>
    </source>
</evidence>
<feature type="transmembrane region" description="Helical" evidence="8">
    <location>
        <begin position="66"/>
        <end position="88"/>
    </location>
</feature>
<dbReference type="Proteomes" id="UP000231564">
    <property type="component" value="Chromosome MARIT"/>
</dbReference>
<dbReference type="AlphaFoldDB" id="A0A2H1E9I9"/>
<name>A0A2H1E9I9_9FLAO</name>
<dbReference type="OrthoDB" id="9793390at2"/>
<evidence type="ECO:0000256" key="2">
    <source>
        <dbReference type="ARBA" id="ARBA00009773"/>
    </source>
</evidence>
<comment type="similarity">
    <text evidence="2">Belongs to the autoinducer-2 exporter (AI-2E) (TC 2.A.86) family.</text>
</comment>
<reference evidence="9 10" key="1">
    <citation type="submission" date="2016-11" db="EMBL/GenBank/DDBJ databases">
        <authorList>
            <person name="Jaros S."/>
            <person name="Januszkiewicz K."/>
            <person name="Wedrychowicz H."/>
        </authorList>
    </citation>
    <scope>NUCLEOTIDE SEQUENCE [LARGE SCALE GENOMIC DNA]</scope>
    <source>
        <strain evidence="9">NCIMB 2154T</strain>
    </source>
</reference>
<dbReference type="EMBL" id="LT634361">
    <property type="protein sequence ID" value="SFZ82513.1"/>
    <property type="molecule type" value="Genomic_DNA"/>
</dbReference>
<dbReference type="InterPro" id="IPR002549">
    <property type="entry name" value="AI-2E-like"/>
</dbReference>
<gene>
    <name evidence="9" type="ORF">MARIT_1625</name>
</gene>
<feature type="transmembrane region" description="Helical" evidence="8">
    <location>
        <begin position="144"/>
        <end position="169"/>
    </location>
</feature>
<dbReference type="GeneID" id="47723137"/>
<dbReference type="Pfam" id="PF01594">
    <property type="entry name" value="AI-2E_transport"/>
    <property type="match status" value="1"/>
</dbReference>
<evidence type="ECO:0000256" key="7">
    <source>
        <dbReference type="ARBA" id="ARBA00023136"/>
    </source>
</evidence>
<feature type="transmembrane region" description="Helical" evidence="8">
    <location>
        <begin position="34"/>
        <end position="54"/>
    </location>
</feature>
<evidence type="ECO:0000256" key="1">
    <source>
        <dbReference type="ARBA" id="ARBA00004651"/>
    </source>
</evidence>
<evidence type="ECO:0000313" key="9">
    <source>
        <dbReference type="EMBL" id="SFZ82513.1"/>
    </source>
</evidence>
<feature type="transmembrane region" description="Helical" evidence="8">
    <location>
        <begin position="313"/>
        <end position="336"/>
    </location>
</feature>